<evidence type="ECO:0000313" key="5">
    <source>
        <dbReference type="EMBL" id="SDJ90779.1"/>
    </source>
</evidence>
<dbReference type="PANTHER" id="PTHR34220">
    <property type="entry name" value="SENSOR HISTIDINE KINASE YPDA"/>
    <property type="match status" value="1"/>
</dbReference>
<dbReference type="Pfam" id="PF07883">
    <property type="entry name" value="Cupin_2"/>
    <property type="match status" value="1"/>
</dbReference>
<dbReference type="Pfam" id="PF10114">
    <property type="entry name" value="PocR"/>
    <property type="match status" value="1"/>
</dbReference>
<evidence type="ECO:0000259" key="2">
    <source>
        <dbReference type="Pfam" id="PF06580"/>
    </source>
</evidence>
<dbReference type="STRING" id="393762.SAMN05660472_00242"/>
<feature type="domain" description="Cupin type-2" evidence="3">
    <location>
        <begin position="33"/>
        <end position="101"/>
    </location>
</feature>
<dbReference type="InterPro" id="IPR010559">
    <property type="entry name" value="Sig_transdc_His_kin_internal"/>
</dbReference>
<feature type="domain" description="Signal transduction histidine kinase internal region" evidence="2">
    <location>
        <begin position="320"/>
        <end position="398"/>
    </location>
</feature>
<dbReference type="InterPro" id="IPR013096">
    <property type="entry name" value="Cupin_2"/>
</dbReference>
<dbReference type="Proteomes" id="UP000198718">
    <property type="component" value="Unassembled WGS sequence"/>
</dbReference>
<dbReference type="Gene3D" id="2.60.120.10">
    <property type="entry name" value="Jelly Rolls"/>
    <property type="match status" value="1"/>
</dbReference>
<dbReference type="Pfam" id="PF02518">
    <property type="entry name" value="HATPase_c"/>
    <property type="match status" value="1"/>
</dbReference>
<evidence type="ECO:0000259" key="3">
    <source>
        <dbReference type="Pfam" id="PF07883"/>
    </source>
</evidence>
<dbReference type="PANTHER" id="PTHR34220:SF7">
    <property type="entry name" value="SENSOR HISTIDINE KINASE YPDA"/>
    <property type="match status" value="1"/>
</dbReference>
<dbReference type="Gene3D" id="3.30.565.10">
    <property type="entry name" value="Histidine kinase-like ATPase, C-terminal domain"/>
    <property type="match status" value="1"/>
</dbReference>
<dbReference type="SUPFAM" id="SSF55874">
    <property type="entry name" value="ATPase domain of HSP90 chaperone/DNA topoisomerase II/histidine kinase"/>
    <property type="match status" value="1"/>
</dbReference>
<dbReference type="InterPro" id="IPR011051">
    <property type="entry name" value="RmlC_Cupin_sf"/>
</dbReference>
<gene>
    <name evidence="5" type="ORF">SAMN05660472_00242</name>
</gene>
<dbReference type="InterPro" id="IPR018771">
    <property type="entry name" value="PocR_dom"/>
</dbReference>
<organism evidence="5 6">
    <name type="scientific">Natronincola ferrireducens</name>
    <dbReference type="NCBI Taxonomy" id="393762"/>
    <lineage>
        <taxon>Bacteria</taxon>
        <taxon>Bacillati</taxon>
        <taxon>Bacillota</taxon>
        <taxon>Clostridia</taxon>
        <taxon>Peptostreptococcales</taxon>
        <taxon>Natronincolaceae</taxon>
        <taxon>Natronincola</taxon>
    </lineage>
</organism>
<sequence length="523" mass="60257">MDEKNIQIFDWGEIQWIYEPESMNSSNMMYIGVATILPGERQAKHIHYGNEQFLYVLSGEGEQLLDNKVTNIKPGAFFHIEAGSVHETINIGNEPMKQLIISIPASPENNTFVETRIKKLVNIRGKQESTIKINDEIKKLYDEAVGILDIPISIFNKKGDAVIVGKEFPDFCVKMCGVNTNIKNCCLYEMKEEWGPRQYKELSANVCSYGITVFYLPILCNDEAIGIILGGHIRTSKEELSSIYKNSKKDTIQDPSYQVIQVVPKGTMIAILQQMKKLSKNIAYYYIFKKAEMELNKKEEIIQDIIKNELMLEQSLKSTEGKILNMQINNHFLFNTLNAIAGMAVKEDAFKTYESIIHLAQMFRYTLKTENDFVKLKEEIEQLHIFLQLQKLRHGDKLRIDFEISKEVDKVYVPFNCLQPIVENTFIHGFRCKKDKMHIRILVKGGEDRIGIEIRDNGCGIEDKNIEELNRRLSRENKEKTLSGLGMIYSKFQLLYQDNFTFEIQSPCNKGTTVKIILPTKWA</sequence>
<dbReference type="GO" id="GO:0016020">
    <property type="term" value="C:membrane"/>
    <property type="evidence" value="ECO:0007669"/>
    <property type="project" value="InterPro"/>
</dbReference>
<reference evidence="5 6" key="1">
    <citation type="submission" date="2016-10" db="EMBL/GenBank/DDBJ databases">
        <authorList>
            <person name="de Groot N.N."/>
        </authorList>
    </citation>
    <scope>NUCLEOTIDE SEQUENCE [LARGE SCALE GENOMIC DNA]</scope>
    <source>
        <strain evidence="5 6">DSM 18346</strain>
    </source>
</reference>
<dbReference type="AlphaFoldDB" id="A0A1G8XJK5"/>
<dbReference type="InterPro" id="IPR036890">
    <property type="entry name" value="HATPase_C_sf"/>
</dbReference>
<dbReference type="GO" id="GO:0000155">
    <property type="term" value="F:phosphorelay sensor kinase activity"/>
    <property type="evidence" value="ECO:0007669"/>
    <property type="project" value="InterPro"/>
</dbReference>
<dbReference type="InterPro" id="IPR003594">
    <property type="entry name" value="HATPase_dom"/>
</dbReference>
<evidence type="ECO:0000259" key="1">
    <source>
        <dbReference type="Pfam" id="PF02518"/>
    </source>
</evidence>
<keyword evidence="5" id="KW-0418">Kinase</keyword>
<feature type="domain" description="Histidine kinase/HSP90-like ATPase" evidence="1">
    <location>
        <begin position="418"/>
        <end position="520"/>
    </location>
</feature>
<dbReference type="EMBL" id="FNFP01000001">
    <property type="protein sequence ID" value="SDJ90779.1"/>
    <property type="molecule type" value="Genomic_DNA"/>
</dbReference>
<proteinExistence type="predicted"/>
<dbReference type="OrthoDB" id="1410840at2"/>
<evidence type="ECO:0000313" key="6">
    <source>
        <dbReference type="Proteomes" id="UP000198718"/>
    </source>
</evidence>
<accession>A0A1G8XJK5</accession>
<dbReference type="SUPFAM" id="SSF51182">
    <property type="entry name" value="RmlC-like cupins"/>
    <property type="match status" value="1"/>
</dbReference>
<protein>
    <submittedName>
        <fullName evidence="5">Histidine kinase-, DNA gyrase B-, and HSP90-like ATPase</fullName>
    </submittedName>
</protein>
<dbReference type="Pfam" id="PF06580">
    <property type="entry name" value="His_kinase"/>
    <property type="match status" value="1"/>
</dbReference>
<dbReference type="RefSeq" id="WP_090549145.1">
    <property type="nucleotide sequence ID" value="NZ_FNFP01000001.1"/>
</dbReference>
<name>A0A1G8XJK5_9FIRM</name>
<dbReference type="InterPro" id="IPR050640">
    <property type="entry name" value="Bact_2-comp_sensor_kinase"/>
</dbReference>
<feature type="domain" description="PocR" evidence="4">
    <location>
        <begin position="135"/>
        <end position="283"/>
    </location>
</feature>
<dbReference type="InterPro" id="IPR014710">
    <property type="entry name" value="RmlC-like_jellyroll"/>
</dbReference>
<evidence type="ECO:0000259" key="4">
    <source>
        <dbReference type="Pfam" id="PF10114"/>
    </source>
</evidence>
<keyword evidence="6" id="KW-1185">Reference proteome</keyword>
<keyword evidence="5" id="KW-0808">Transferase</keyword>